<reference evidence="2" key="1">
    <citation type="journal article" date="2010" name="Science">
        <title>Plasticity of animal genome architecture unmasked by rapid evolution of a pelagic tunicate.</title>
        <authorList>
            <person name="Denoeud F."/>
            <person name="Henriet S."/>
            <person name="Mungpakdee S."/>
            <person name="Aury J.M."/>
            <person name="Da Silva C."/>
            <person name="Brinkmann H."/>
            <person name="Mikhaleva J."/>
            <person name="Olsen L.C."/>
            <person name="Jubin C."/>
            <person name="Canestro C."/>
            <person name="Bouquet J.M."/>
            <person name="Danks G."/>
            <person name="Poulain J."/>
            <person name="Campsteijn C."/>
            <person name="Adamski M."/>
            <person name="Cross I."/>
            <person name="Yadetie F."/>
            <person name="Muffato M."/>
            <person name="Louis A."/>
            <person name="Butcher S."/>
            <person name="Tsagkogeorga G."/>
            <person name="Konrad A."/>
            <person name="Singh S."/>
            <person name="Jensen M.F."/>
            <person name="Cong E.H."/>
            <person name="Eikeseth-Otteraa H."/>
            <person name="Noel B."/>
            <person name="Anthouard V."/>
            <person name="Porcel B.M."/>
            <person name="Kachouri-Lafond R."/>
            <person name="Nishino A."/>
            <person name="Ugolini M."/>
            <person name="Chourrout P."/>
            <person name="Nishida H."/>
            <person name="Aasland R."/>
            <person name="Huzurbazar S."/>
            <person name="Westhof E."/>
            <person name="Delsuc F."/>
            <person name="Lehrach H."/>
            <person name="Reinhardt R."/>
            <person name="Weissenbach J."/>
            <person name="Roy S.W."/>
            <person name="Artiguenave F."/>
            <person name="Postlethwait J.H."/>
            <person name="Manak J.R."/>
            <person name="Thompson E.M."/>
            <person name="Jaillon O."/>
            <person name="Du Pasquier L."/>
            <person name="Boudinot P."/>
            <person name="Liberles D.A."/>
            <person name="Volff J.N."/>
            <person name="Philippe H."/>
            <person name="Lenhard B."/>
            <person name="Roest Crollius H."/>
            <person name="Wincker P."/>
            <person name="Chourrout D."/>
        </authorList>
    </citation>
    <scope>NUCLEOTIDE SEQUENCE [LARGE SCALE GENOMIC DNA]</scope>
</reference>
<sequence length="215" mass="24634">MASPKSHVNGKIFKNLKIPSHFCFSIYDYAEKSAHLEVAWVWNRSIDKLLDLPEEKILEDLEDIPDMPLQAELIVEVAHPAIWAQHSETLLSSADVLIGSPSGLSVQQVEDNVRTLCQKHRRTAFVARGALWGSEDIFRMRESIAEMHITMRKHPSHLKLHSELASKMPKDTDGIRNAEVLMCQNLRSCKLKSSPTSFFSKDNYCKWVIWKRLPE</sequence>
<evidence type="ECO:0000313" key="3">
    <source>
        <dbReference type="Proteomes" id="UP000001307"/>
    </source>
</evidence>
<dbReference type="OrthoDB" id="4310724at2759"/>
<dbReference type="AlphaFoldDB" id="E4WQ66"/>
<dbReference type="EMBL" id="FN653015">
    <property type="protein sequence ID" value="CBY20050.1"/>
    <property type="molecule type" value="Genomic_DNA"/>
</dbReference>
<keyword evidence="3" id="KW-1185">Reference proteome</keyword>
<dbReference type="GO" id="GO:0050661">
    <property type="term" value="F:NADP binding"/>
    <property type="evidence" value="ECO:0007669"/>
    <property type="project" value="InterPro"/>
</dbReference>
<protein>
    <recommendedName>
        <fullName evidence="1">Aspartate/homoserine dehydrogenase NAD-binding domain-containing protein</fullName>
    </recommendedName>
</protein>
<evidence type="ECO:0000259" key="1">
    <source>
        <dbReference type="Pfam" id="PF03447"/>
    </source>
</evidence>
<dbReference type="Proteomes" id="UP000001307">
    <property type="component" value="Unassembled WGS sequence"/>
</dbReference>
<dbReference type="PANTHER" id="PTHR31873">
    <property type="entry name" value="L-ASPARTATE DEHYDROGENASE-RELATED"/>
    <property type="match status" value="1"/>
</dbReference>
<organism evidence="2">
    <name type="scientific">Oikopleura dioica</name>
    <name type="common">Tunicate</name>
    <dbReference type="NCBI Taxonomy" id="34765"/>
    <lineage>
        <taxon>Eukaryota</taxon>
        <taxon>Metazoa</taxon>
        <taxon>Chordata</taxon>
        <taxon>Tunicata</taxon>
        <taxon>Appendicularia</taxon>
        <taxon>Copelata</taxon>
        <taxon>Oikopleuridae</taxon>
        <taxon>Oikopleura</taxon>
    </lineage>
</organism>
<dbReference type="Gene3D" id="3.40.50.720">
    <property type="entry name" value="NAD(P)-binding Rossmann-like Domain"/>
    <property type="match status" value="1"/>
</dbReference>
<evidence type="ECO:0000313" key="2">
    <source>
        <dbReference type="EMBL" id="CBY20050.1"/>
    </source>
</evidence>
<gene>
    <name evidence="2" type="ORF">GSOID_T00000032001</name>
</gene>
<dbReference type="Pfam" id="PF03447">
    <property type="entry name" value="NAD_binding_3"/>
    <property type="match status" value="1"/>
</dbReference>
<name>E4WQ66_OIKDI</name>
<dbReference type="FunCoup" id="E4WQ66">
    <property type="interactions" value="3"/>
</dbReference>
<feature type="domain" description="Aspartate/homoserine dehydrogenase NAD-binding" evidence="1">
    <location>
        <begin position="30"/>
        <end position="126"/>
    </location>
</feature>
<proteinExistence type="predicted"/>
<dbReference type="GO" id="GO:0016491">
    <property type="term" value="F:oxidoreductase activity"/>
    <property type="evidence" value="ECO:0007669"/>
    <property type="project" value="InterPro"/>
</dbReference>
<dbReference type="InParanoid" id="E4WQ66"/>
<dbReference type="PANTHER" id="PTHR31873:SF6">
    <property type="entry name" value="ASPARTATE DEHYDROGENASE DOMAIN-CONTAINING PROTEIN"/>
    <property type="match status" value="1"/>
</dbReference>
<accession>E4WQ66</accession>
<dbReference type="InterPro" id="IPR005106">
    <property type="entry name" value="Asp/hSer_DH_NAD-bd"/>
</dbReference>